<dbReference type="InterPro" id="IPR018485">
    <property type="entry name" value="FGGY_C"/>
</dbReference>
<dbReference type="InterPro" id="IPR043129">
    <property type="entry name" value="ATPase_NBD"/>
</dbReference>
<dbReference type="SUPFAM" id="SSF53067">
    <property type="entry name" value="Actin-like ATPase domain"/>
    <property type="match status" value="2"/>
</dbReference>
<dbReference type="Gene3D" id="3.30.420.40">
    <property type="match status" value="2"/>
</dbReference>
<dbReference type="Pfam" id="PF02782">
    <property type="entry name" value="FGGY_C"/>
    <property type="match status" value="1"/>
</dbReference>
<accession>A0A915D9P7</accession>
<dbReference type="FunFam" id="3.30.420.40:FF:000102">
    <property type="entry name" value="Putative glycerol kinase 5"/>
    <property type="match status" value="1"/>
</dbReference>
<sequence length="489" mass="54339">MDDRDMVDIRGGYFIGVDIGTTTFRVCLYGSSVNKCKLIFSREEKISLVLGNPNFPFSDCVEIEPSNLWSNFKIKCAIARIPDLSQLISLALCCQRNTFVTWNKKTLETCHNLITWKDGRAKQACASWNSSWTIKALNVVGTVAHFLTRSERFKAAKMFSFIDAMVTHRFLVTLNHENSTAMRELLADGDLALGCLDTWLISKMTNGKVFVTEPSSASATGMYDPFMGDWGKFILRIVDFPLDVLPELVETAQQVAISDPHIFGIPVKISSSLGDSQAAAFGSGCIKKNSVKISLGTGTFVDYVSGGEIHASMKGMYPLVGWRIHKKSCYLVEGRDNYTSKSVQQAGLMQLFTNVEDTSDIAEEVVAEPDLRFLPNFDEIRTPVDVESAFLGWKSTTTKAQMLRALLESIAFRVYHIWEVLCDEITVDLDNCVIRVCGGRVAENQFSGAKGAVLLAGIATGTWTMKSIESGQFLEIEKVFSPQEKRERH</sequence>
<evidence type="ECO:0000313" key="7">
    <source>
        <dbReference type="WBParaSite" id="jg17608.2"/>
    </source>
</evidence>
<dbReference type="InterPro" id="IPR018484">
    <property type="entry name" value="FGGY_N"/>
</dbReference>
<dbReference type="Pfam" id="PF00370">
    <property type="entry name" value="FGGY_N"/>
    <property type="match status" value="1"/>
</dbReference>
<dbReference type="GO" id="GO:0046167">
    <property type="term" value="P:glycerol-3-phosphate biosynthetic process"/>
    <property type="evidence" value="ECO:0007669"/>
    <property type="project" value="TreeGrafter"/>
</dbReference>
<evidence type="ECO:0000259" key="5">
    <source>
        <dbReference type="Pfam" id="PF02782"/>
    </source>
</evidence>
<evidence type="ECO:0000259" key="4">
    <source>
        <dbReference type="Pfam" id="PF00370"/>
    </source>
</evidence>
<feature type="domain" description="Carbohydrate kinase FGGY C-terminal" evidence="5">
    <location>
        <begin position="292"/>
        <end position="441"/>
    </location>
</feature>
<proteinExistence type="inferred from homology"/>
<keyword evidence="6" id="KW-1185">Reference proteome</keyword>
<protein>
    <submittedName>
        <fullName evidence="7">Glycerol kinase 5</fullName>
    </submittedName>
</protein>
<name>A0A915D9P7_9BILA</name>
<reference evidence="7" key="1">
    <citation type="submission" date="2022-11" db="UniProtKB">
        <authorList>
            <consortium name="WormBaseParasite"/>
        </authorList>
    </citation>
    <scope>IDENTIFICATION</scope>
</reference>
<dbReference type="GO" id="GO:0006641">
    <property type="term" value="P:triglyceride metabolic process"/>
    <property type="evidence" value="ECO:0007669"/>
    <property type="project" value="TreeGrafter"/>
</dbReference>
<evidence type="ECO:0000256" key="2">
    <source>
        <dbReference type="ARBA" id="ARBA00022679"/>
    </source>
</evidence>
<dbReference type="WBParaSite" id="jg17608.2">
    <property type="protein sequence ID" value="jg17608.2"/>
    <property type="gene ID" value="jg17608"/>
</dbReference>
<dbReference type="AlphaFoldDB" id="A0A915D9P7"/>
<evidence type="ECO:0000256" key="1">
    <source>
        <dbReference type="ARBA" id="ARBA00009156"/>
    </source>
</evidence>
<dbReference type="PANTHER" id="PTHR10196">
    <property type="entry name" value="SUGAR KINASE"/>
    <property type="match status" value="1"/>
</dbReference>
<evidence type="ECO:0000313" key="6">
    <source>
        <dbReference type="Proteomes" id="UP000887574"/>
    </source>
</evidence>
<keyword evidence="2" id="KW-0808">Transferase</keyword>
<dbReference type="InterPro" id="IPR000577">
    <property type="entry name" value="Carb_kinase_FGGY"/>
</dbReference>
<evidence type="ECO:0000256" key="3">
    <source>
        <dbReference type="ARBA" id="ARBA00022777"/>
    </source>
</evidence>
<dbReference type="PANTHER" id="PTHR10196:SF68">
    <property type="entry name" value="GLYCEROL KINASE 5-RELATED"/>
    <property type="match status" value="1"/>
</dbReference>
<dbReference type="GO" id="GO:0006071">
    <property type="term" value="P:glycerol metabolic process"/>
    <property type="evidence" value="ECO:0007669"/>
    <property type="project" value="TreeGrafter"/>
</dbReference>
<dbReference type="Proteomes" id="UP000887574">
    <property type="component" value="Unplaced"/>
</dbReference>
<dbReference type="GO" id="GO:0016301">
    <property type="term" value="F:kinase activity"/>
    <property type="evidence" value="ECO:0007669"/>
    <property type="project" value="UniProtKB-KW"/>
</dbReference>
<comment type="similarity">
    <text evidence="1">Belongs to the FGGY kinase family.</text>
</comment>
<feature type="domain" description="Carbohydrate kinase FGGY N-terminal" evidence="4">
    <location>
        <begin position="13"/>
        <end position="282"/>
    </location>
</feature>
<dbReference type="PIRSF" id="PIRSF000538">
    <property type="entry name" value="GlpK"/>
    <property type="match status" value="1"/>
</dbReference>
<dbReference type="GO" id="GO:0005739">
    <property type="term" value="C:mitochondrion"/>
    <property type="evidence" value="ECO:0007669"/>
    <property type="project" value="TreeGrafter"/>
</dbReference>
<keyword evidence="3" id="KW-0418">Kinase</keyword>
<organism evidence="6 7">
    <name type="scientific">Ditylenchus dipsaci</name>
    <dbReference type="NCBI Taxonomy" id="166011"/>
    <lineage>
        <taxon>Eukaryota</taxon>
        <taxon>Metazoa</taxon>
        <taxon>Ecdysozoa</taxon>
        <taxon>Nematoda</taxon>
        <taxon>Chromadorea</taxon>
        <taxon>Rhabditida</taxon>
        <taxon>Tylenchina</taxon>
        <taxon>Tylenchomorpha</taxon>
        <taxon>Sphaerularioidea</taxon>
        <taxon>Anguinidae</taxon>
        <taxon>Anguininae</taxon>
        <taxon>Ditylenchus</taxon>
    </lineage>
</organism>